<accession>A0ABT6B1Q4</accession>
<proteinExistence type="predicted"/>
<feature type="transmembrane region" description="Helical" evidence="1">
    <location>
        <begin position="71"/>
        <end position="92"/>
    </location>
</feature>
<name>A0ABT6B1Q4_9BURK</name>
<protein>
    <submittedName>
        <fullName evidence="2">Uncharacterized protein</fullName>
    </submittedName>
</protein>
<evidence type="ECO:0000313" key="3">
    <source>
        <dbReference type="Proteomes" id="UP001216674"/>
    </source>
</evidence>
<feature type="transmembrane region" description="Helical" evidence="1">
    <location>
        <begin position="243"/>
        <end position="264"/>
    </location>
</feature>
<dbReference type="EMBL" id="JARJLM010000542">
    <property type="protein sequence ID" value="MDF3837851.1"/>
    <property type="molecule type" value="Genomic_DNA"/>
</dbReference>
<comment type="caution">
    <text evidence="2">The sequence shown here is derived from an EMBL/GenBank/DDBJ whole genome shotgun (WGS) entry which is preliminary data.</text>
</comment>
<feature type="transmembrane region" description="Helical" evidence="1">
    <location>
        <begin position="124"/>
        <end position="142"/>
    </location>
</feature>
<sequence length="269" mass="27544">MTMLASIFSQIPLEALAVRMVATAVVVIAVSWAVGVFGPLVGGALAGLPVILGPGFYFLAAQASEAFVAQAASYALLSLCATQFFLLAYIVVAGRASPWIALGFAMATWLLAAFSFQLFPARPLIGVILFIAATGVCFRLGAKFATHQAPLKRKAGIALFAMRGMFAGVLVALITTAAGWLGAVGAGLLLAFPIGYALVALTVHQKYGAASVTALLHSAILGTVSLAGFCSALALTASYLPSSVALGIAMTTSVLVTFGLVSGVQFRRP</sequence>
<gene>
    <name evidence="2" type="ORF">P3W85_33690</name>
</gene>
<evidence type="ECO:0000256" key="1">
    <source>
        <dbReference type="SAM" id="Phobius"/>
    </source>
</evidence>
<dbReference type="RefSeq" id="WP_276267939.1">
    <property type="nucleotide sequence ID" value="NZ_JARJLM010000542.1"/>
</dbReference>
<keyword evidence="1" id="KW-1133">Transmembrane helix</keyword>
<feature type="transmembrane region" description="Helical" evidence="1">
    <location>
        <begin position="99"/>
        <end position="118"/>
    </location>
</feature>
<reference evidence="2 3" key="1">
    <citation type="submission" date="2023-03" db="EMBL/GenBank/DDBJ databases">
        <title>Draft assemblies of triclosan tolerant bacteria isolated from returned activated sludge.</title>
        <authorList>
            <person name="Van Hamelsveld S."/>
        </authorList>
    </citation>
    <scope>NUCLEOTIDE SEQUENCE [LARGE SCALE GENOMIC DNA]</scope>
    <source>
        <strain evidence="2 3">GW210010_S58</strain>
    </source>
</reference>
<dbReference type="Proteomes" id="UP001216674">
    <property type="component" value="Unassembled WGS sequence"/>
</dbReference>
<feature type="transmembrane region" description="Helical" evidence="1">
    <location>
        <begin position="154"/>
        <end position="174"/>
    </location>
</feature>
<organism evidence="2 3">
    <name type="scientific">Cupriavidus basilensis</name>
    <dbReference type="NCBI Taxonomy" id="68895"/>
    <lineage>
        <taxon>Bacteria</taxon>
        <taxon>Pseudomonadati</taxon>
        <taxon>Pseudomonadota</taxon>
        <taxon>Betaproteobacteria</taxon>
        <taxon>Burkholderiales</taxon>
        <taxon>Burkholderiaceae</taxon>
        <taxon>Cupriavidus</taxon>
    </lineage>
</organism>
<evidence type="ECO:0000313" key="2">
    <source>
        <dbReference type="EMBL" id="MDF3837851.1"/>
    </source>
</evidence>
<feature type="transmembrane region" description="Helical" evidence="1">
    <location>
        <begin position="180"/>
        <end position="203"/>
    </location>
</feature>
<keyword evidence="1" id="KW-0472">Membrane</keyword>
<feature type="transmembrane region" description="Helical" evidence="1">
    <location>
        <begin position="215"/>
        <end position="237"/>
    </location>
</feature>
<keyword evidence="3" id="KW-1185">Reference proteome</keyword>
<feature type="transmembrane region" description="Helical" evidence="1">
    <location>
        <begin position="21"/>
        <end position="51"/>
    </location>
</feature>
<keyword evidence="1" id="KW-0812">Transmembrane</keyword>